<keyword evidence="2" id="KW-1185">Reference proteome</keyword>
<dbReference type="Proteomes" id="UP001148662">
    <property type="component" value="Unassembled WGS sequence"/>
</dbReference>
<dbReference type="EMBL" id="JANHOG010001807">
    <property type="protein sequence ID" value="KAJ3531353.1"/>
    <property type="molecule type" value="Genomic_DNA"/>
</dbReference>
<accession>A0ACC1S3H4</accession>
<evidence type="ECO:0000313" key="2">
    <source>
        <dbReference type="Proteomes" id="UP001148662"/>
    </source>
</evidence>
<gene>
    <name evidence="1" type="ORF">NM688_g7590</name>
</gene>
<reference evidence="1" key="1">
    <citation type="submission" date="2022-07" db="EMBL/GenBank/DDBJ databases">
        <title>Genome Sequence of Phlebia brevispora.</title>
        <authorList>
            <person name="Buettner E."/>
        </authorList>
    </citation>
    <scope>NUCLEOTIDE SEQUENCE</scope>
    <source>
        <strain evidence="1">MPL23</strain>
    </source>
</reference>
<name>A0ACC1S3H4_9APHY</name>
<evidence type="ECO:0000313" key="1">
    <source>
        <dbReference type="EMBL" id="KAJ3531353.1"/>
    </source>
</evidence>
<comment type="caution">
    <text evidence="1">The sequence shown here is derived from an EMBL/GenBank/DDBJ whole genome shotgun (WGS) entry which is preliminary data.</text>
</comment>
<proteinExistence type="predicted"/>
<sequence length="177" mass="18938">MVSSRFFSLSAALAVLGYSAVVNALTSGSGDNWNWTLCGEQHCMSSRTRMADYEVDTSATYAITVDDVTVDPSLVAPNIPVTIVASLETSEIIEDGAYLNVGLSFNGISLPPQSNIQLCSDQVAGLTNLTCPISEGPFTLTTTVLPQGPPGQYHLQADSFTKDDDSLLCVEIDWTMY</sequence>
<organism evidence="1 2">
    <name type="scientific">Phlebia brevispora</name>
    <dbReference type="NCBI Taxonomy" id="194682"/>
    <lineage>
        <taxon>Eukaryota</taxon>
        <taxon>Fungi</taxon>
        <taxon>Dikarya</taxon>
        <taxon>Basidiomycota</taxon>
        <taxon>Agaricomycotina</taxon>
        <taxon>Agaricomycetes</taxon>
        <taxon>Polyporales</taxon>
        <taxon>Meruliaceae</taxon>
        <taxon>Phlebia</taxon>
    </lineage>
</organism>
<protein>
    <submittedName>
        <fullName evidence="1">Uncharacterized protein</fullName>
    </submittedName>
</protein>